<evidence type="ECO:0000256" key="2">
    <source>
        <dbReference type="ARBA" id="ARBA00022840"/>
    </source>
</evidence>
<reference evidence="4 5" key="1">
    <citation type="journal article" date="2022" name="Genome Biol. Evol.">
        <title>Host diet, physiology and behaviors set the stage for Lachnospiraceae cladogenesis.</title>
        <authorList>
            <person name="Vera-Ponce De Leon A."/>
            <person name="Schneider M."/>
            <person name="Jahnes B.C."/>
            <person name="Sadowski V."/>
            <person name="Camuy-Velez L.A."/>
            <person name="Duan J."/>
            <person name="Sabree Z.L."/>
        </authorList>
    </citation>
    <scope>NUCLEOTIDE SEQUENCE [LARGE SCALE GENOMIC DNA]</scope>
    <source>
        <strain evidence="4 5">PAL227</strain>
    </source>
</reference>
<feature type="domain" description="CobQ/CobB/MinD/ParA nucleotide binding" evidence="3">
    <location>
        <begin position="2"/>
        <end position="213"/>
    </location>
</feature>
<dbReference type="PANTHER" id="PTHR43384">
    <property type="entry name" value="SEPTUM SITE-DETERMINING PROTEIN MIND HOMOLOG, CHLOROPLASTIC-RELATED"/>
    <property type="match status" value="1"/>
</dbReference>
<proteinExistence type="predicted"/>
<keyword evidence="2" id="KW-0067">ATP-binding</keyword>
<dbReference type="Gene3D" id="3.40.50.300">
    <property type="entry name" value="P-loop containing nucleotide triphosphate hydrolases"/>
    <property type="match status" value="1"/>
</dbReference>
<dbReference type="PANTHER" id="PTHR43384:SF6">
    <property type="entry name" value="SEPTUM SITE-DETERMINING PROTEIN MIND HOMOLOG, CHLOROPLASTIC"/>
    <property type="match status" value="1"/>
</dbReference>
<dbReference type="InterPro" id="IPR002586">
    <property type="entry name" value="CobQ/CobB/MinD/ParA_Nub-bd_dom"/>
</dbReference>
<name>A0ABT1EHF9_9FIRM</name>
<dbReference type="RefSeq" id="WP_262068225.1">
    <property type="nucleotide sequence ID" value="NZ_JAMXOC010000002.1"/>
</dbReference>
<keyword evidence="1" id="KW-0547">Nucleotide-binding</keyword>
<dbReference type="EMBL" id="JAMZFV010000002">
    <property type="protein sequence ID" value="MCP1109212.1"/>
    <property type="molecule type" value="Genomic_DNA"/>
</dbReference>
<dbReference type="InterPro" id="IPR027417">
    <property type="entry name" value="P-loop_NTPase"/>
</dbReference>
<dbReference type="Pfam" id="PF01656">
    <property type="entry name" value="CbiA"/>
    <property type="match status" value="1"/>
</dbReference>
<evidence type="ECO:0000259" key="3">
    <source>
        <dbReference type="Pfam" id="PF01656"/>
    </source>
</evidence>
<dbReference type="InterPro" id="IPR050625">
    <property type="entry name" value="ParA/MinD_ATPase"/>
</dbReference>
<keyword evidence="5" id="KW-1185">Reference proteome</keyword>
<evidence type="ECO:0000313" key="4">
    <source>
        <dbReference type="EMBL" id="MCP1109212.1"/>
    </source>
</evidence>
<accession>A0ABT1EHF9</accession>
<comment type="caution">
    <text evidence="4">The sequence shown here is derived from an EMBL/GenBank/DDBJ whole genome shotgun (WGS) entry which is preliminary data.</text>
</comment>
<sequence length="254" mass="28466">MISFLSGSGGVGKSGIALNLGGIYARQGKKVLLIDLNMGLRTLDLLMGDEVLATTNIMDVLSGKIKLLEAAIPHQDCEDLQLLSASWTKDASCIEDEAFKELIKEAREHYDYIFLDLPVGSMTLLKMAINASDFSLIVSTITQTGIRNADKIYSIFREHRIQEVGIIFNMVRQDLIKRGVYPSLEEVSERFPINVWGIIPFEDTLNIAMEQGTLIRADSKKMSARALKNISRRLEGEEIPFINLNKNSLLFLKW</sequence>
<protein>
    <submittedName>
        <fullName evidence="4">AAA family ATPase</fullName>
    </submittedName>
</protein>
<evidence type="ECO:0000313" key="5">
    <source>
        <dbReference type="Proteomes" id="UP001523565"/>
    </source>
</evidence>
<dbReference type="SUPFAM" id="SSF52540">
    <property type="entry name" value="P-loop containing nucleoside triphosphate hydrolases"/>
    <property type="match status" value="1"/>
</dbReference>
<gene>
    <name evidence="4" type="ORF">NK118_02995</name>
</gene>
<evidence type="ECO:0000256" key="1">
    <source>
        <dbReference type="ARBA" id="ARBA00022741"/>
    </source>
</evidence>
<organism evidence="4 5">
    <name type="scientific">Ohessyouella blattaphilus</name>
    <dbReference type="NCBI Taxonomy" id="2949333"/>
    <lineage>
        <taxon>Bacteria</taxon>
        <taxon>Bacillati</taxon>
        <taxon>Bacillota</taxon>
        <taxon>Clostridia</taxon>
        <taxon>Lachnospirales</taxon>
        <taxon>Lachnospiraceae</taxon>
        <taxon>Ohessyouella</taxon>
    </lineage>
</organism>
<dbReference type="Proteomes" id="UP001523565">
    <property type="component" value="Unassembled WGS sequence"/>
</dbReference>